<reference evidence="3" key="1">
    <citation type="submission" date="2021-01" db="EMBL/GenBank/DDBJ databases">
        <authorList>
            <person name="Corre E."/>
            <person name="Pelletier E."/>
            <person name="Niang G."/>
            <person name="Scheremetjew M."/>
            <person name="Finn R."/>
            <person name="Kale V."/>
            <person name="Holt S."/>
            <person name="Cochrane G."/>
            <person name="Meng A."/>
            <person name="Brown T."/>
            <person name="Cohen L."/>
        </authorList>
    </citation>
    <scope>NUCLEOTIDE SEQUENCE</scope>
    <source>
        <strain evidence="3">GSBS06</strain>
    </source>
</reference>
<proteinExistence type="predicted"/>
<evidence type="ECO:0000313" key="3">
    <source>
        <dbReference type="EMBL" id="CAE0445459.1"/>
    </source>
</evidence>
<dbReference type="Pfam" id="PF00615">
    <property type="entry name" value="RGS"/>
    <property type="match status" value="1"/>
</dbReference>
<keyword evidence="1" id="KW-0472">Membrane</keyword>
<dbReference type="InterPro" id="IPR016137">
    <property type="entry name" value="RGS"/>
</dbReference>
<dbReference type="CDD" id="cd07440">
    <property type="entry name" value="RGS"/>
    <property type="match status" value="1"/>
</dbReference>
<sequence>MSGKFEQSNCSELPELVDATPENARFGYMLTVLSLCYFGFFLVWFALRQRYSEYLQKRSFGLIFCSTLASVFLFIPAWREHLGRNDFPCILLDLFPQMIAFMVLFHNARIYRLIVRIQFNRVLAKTSYKKVSDETKLNTGAPPVIHQTNSISSRSRDSEVDNSMTKNSNFNLSFGKGGWGWSNLDTLVFLQSFRFQLMLLGLFTFVIFLSVWTSVRWDISSCRNCPPKMENHVFILVVIFLLVLSLLRALWYIRKEPDVLGLYDELYYSSVVFIGLAVISLMFGIPDTGGVYSDGKFTWSYLLCFGALISFTLIAPKQIFRSYFMESFDDEVNHLGLSAILNSEIGINYFKIHMINELSIESILFWQNAMAWKNAYRTTSVLIREENYIRIFKTFIEHGSIMQINISYDTYENVLRDADRSKNIPETVFDECMTQAVYLMSSNAYPRFLRSELYQRYLSAARGESGGILENQGYL</sequence>
<dbReference type="EMBL" id="HBIN01020262">
    <property type="protein sequence ID" value="CAE0445459.1"/>
    <property type="molecule type" value="Transcribed_RNA"/>
</dbReference>
<feature type="transmembrane region" description="Helical" evidence="1">
    <location>
        <begin position="265"/>
        <end position="285"/>
    </location>
</feature>
<dbReference type="PRINTS" id="PR01301">
    <property type="entry name" value="RGSPROTEIN"/>
</dbReference>
<feature type="transmembrane region" description="Helical" evidence="1">
    <location>
        <begin position="26"/>
        <end position="47"/>
    </location>
</feature>
<feature type="transmembrane region" description="Helical" evidence="1">
    <location>
        <begin position="233"/>
        <end position="253"/>
    </location>
</feature>
<feature type="transmembrane region" description="Helical" evidence="1">
    <location>
        <begin position="297"/>
        <end position="315"/>
    </location>
</feature>
<dbReference type="AlphaFoldDB" id="A0A7S3PNR1"/>
<name>A0A7S3PNR1_9STRA</name>
<evidence type="ECO:0000259" key="2">
    <source>
        <dbReference type="PROSITE" id="PS50132"/>
    </source>
</evidence>
<protein>
    <recommendedName>
        <fullName evidence="2">RGS domain-containing protein</fullName>
    </recommendedName>
</protein>
<dbReference type="InterPro" id="IPR044926">
    <property type="entry name" value="RGS_subdomain_2"/>
</dbReference>
<evidence type="ECO:0000256" key="1">
    <source>
        <dbReference type="SAM" id="Phobius"/>
    </source>
</evidence>
<dbReference type="Gene3D" id="1.10.167.10">
    <property type="entry name" value="Regulator of G-protein Signalling 4, domain 2"/>
    <property type="match status" value="1"/>
</dbReference>
<gene>
    <name evidence="3" type="ORF">ASTO00021_LOCUS15476</name>
</gene>
<accession>A0A7S3PNR1</accession>
<organism evidence="3">
    <name type="scientific">Aplanochytrium stocchinoi</name>
    <dbReference type="NCBI Taxonomy" id="215587"/>
    <lineage>
        <taxon>Eukaryota</taxon>
        <taxon>Sar</taxon>
        <taxon>Stramenopiles</taxon>
        <taxon>Bigyra</taxon>
        <taxon>Labyrinthulomycetes</taxon>
        <taxon>Thraustochytrida</taxon>
        <taxon>Thraustochytriidae</taxon>
        <taxon>Aplanochytrium</taxon>
    </lineage>
</organism>
<keyword evidence="1" id="KW-1133">Transmembrane helix</keyword>
<feature type="domain" description="RGS" evidence="2">
    <location>
        <begin position="336"/>
        <end position="458"/>
    </location>
</feature>
<feature type="transmembrane region" description="Helical" evidence="1">
    <location>
        <begin position="90"/>
        <end position="111"/>
    </location>
</feature>
<feature type="transmembrane region" description="Helical" evidence="1">
    <location>
        <begin position="59"/>
        <end position="78"/>
    </location>
</feature>
<dbReference type="SMART" id="SM00315">
    <property type="entry name" value="RGS"/>
    <property type="match status" value="1"/>
</dbReference>
<dbReference type="SUPFAM" id="SSF48097">
    <property type="entry name" value="Regulator of G-protein signaling, RGS"/>
    <property type="match status" value="1"/>
</dbReference>
<dbReference type="PROSITE" id="PS50132">
    <property type="entry name" value="RGS"/>
    <property type="match status" value="1"/>
</dbReference>
<dbReference type="InterPro" id="IPR036305">
    <property type="entry name" value="RGS_sf"/>
</dbReference>
<keyword evidence="1" id="KW-0812">Transmembrane</keyword>
<dbReference type="PANTHER" id="PTHR10845:SF192">
    <property type="entry name" value="DOUBLE HIT, ISOFORM B"/>
    <property type="match status" value="1"/>
</dbReference>
<dbReference type="PANTHER" id="PTHR10845">
    <property type="entry name" value="REGULATOR OF G PROTEIN SIGNALING"/>
    <property type="match status" value="1"/>
</dbReference>
<feature type="transmembrane region" description="Helical" evidence="1">
    <location>
        <begin position="195"/>
        <end position="213"/>
    </location>
</feature>